<evidence type="ECO:0000313" key="1">
    <source>
        <dbReference type="EnsemblPlants" id="ORGLA04G0051700.1"/>
    </source>
</evidence>
<reference evidence="1 2" key="2">
    <citation type="submission" date="2018-04" db="EMBL/GenBank/DDBJ databases">
        <title>OglaRS2 (Oryza glaberrima Reference Sequence Version 2).</title>
        <authorList>
            <person name="Zhang J."/>
            <person name="Kudrna D."/>
            <person name="Lee S."/>
            <person name="Talag J."/>
            <person name="Rajasekar S."/>
            <person name="Wing R.A."/>
        </authorList>
    </citation>
    <scope>NUCLEOTIDE SEQUENCE [LARGE SCALE GENOMIC DNA]</scope>
    <source>
        <strain evidence="1 2">cv. IRGC 96717</strain>
    </source>
</reference>
<sequence length="133" mass="14926">MAPTPYLSLAAWLDRCGCFPFRLWASQRLGQATVRSGQEVFGEMRESHHRRELLACWGRRTHARFGSGGYLGRGGNLWTRYYVGCSLVGFYSVETSNLSGLIRLLSFFFADSKTSAVISEKTMAELSEEADEV</sequence>
<dbReference type="Gramene" id="ORGLA04G0051700.1">
    <property type="protein sequence ID" value="ORGLA04G0051700.1"/>
    <property type="gene ID" value="ORGLA04G0051700"/>
</dbReference>
<organism evidence="1 2">
    <name type="scientific">Oryza glaberrima</name>
    <name type="common">African rice</name>
    <dbReference type="NCBI Taxonomy" id="4538"/>
    <lineage>
        <taxon>Eukaryota</taxon>
        <taxon>Viridiplantae</taxon>
        <taxon>Streptophyta</taxon>
        <taxon>Embryophyta</taxon>
        <taxon>Tracheophyta</taxon>
        <taxon>Spermatophyta</taxon>
        <taxon>Magnoliopsida</taxon>
        <taxon>Liliopsida</taxon>
        <taxon>Poales</taxon>
        <taxon>Poaceae</taxon>
        <taxon>BOP clade</taxon>
        <taxon>Oryzoideae</taxon>
        <taxon>Oryzeae</taxon>
        <taxon>Oryzinae</taxon>
        <taxon>Oryza</taxon>
    </lineage>
</organism>
<dbReference type="AlphaFoldDB" id="I1PJZ8"/>
<keyword evidence="2" id="KW-1185">Reference proteome</keyword>
<reference evidence="1" key="1">
    <citation type="submission" date="2015-06" db="UniProtKB">
        <authorList>
            <consortium name="EnsemblPlants"/>
        </authorList>
    </citation>
    <scope>IDENTIFICATION</scope>
</reference>
<dbReference type="Proteomes" id="UP000007306">
    <property type="component" value="Chromosome 4"/>
</dbReference>
<dbReference type="HOGENOM" id="CLU_1909940_0_0_1"/>
<protein>
    <submittedName>
        <fullName evidence="1">Uncharacterized protein</fullName>
    </submittedName>
</protein>
<proteinExistence type="predicted"/>
<evidence type="ECO:0000313" key="2">
    <source>
        <dbReference type="Proteomes" id="UP000007306"/>
    </source>
</evidence>
<accession>I1PJZ8</accession>
<name>I1PJZ8_ORYGL</name>
<dbReference type="EnsemblPlants" id="ORGLA04G0051700.1">
    <property type="protein sequence ID" value="ORGLA04G0051700.1"/>
    <property type="gene ID" value="ORGLA04G0051700"/>
</dbReference>